<keyword evidence="1" id="KW-1133">Transmembrane helix</keyword>
<feature type="domain" description="Sphingomyelin synthase-like" evidence="2">
    <location>
        <begin position="120"/>
        <end position="180"/>
    </location>
</feature>
<evidence type="ECO:0000256" key="1">
    <source>
        <dbReference type="SAM" id="Phobius"/>
    </source>
</evidence>
<organism evidence="3 4">
    <name type="scientific">Agromyces bauzanensis</name>
    <dbReference type="NCBI Taxonomy" id="1308924"/>
    <lineage>
        <taxon>Bacteria</taxon>
        <taxon>Bacillati</taxon>
        <taxon>Actinomycetota</taxon>
        <taxon>Actinomycetes</taxon>
        <taxon>Micrococcales</taxon>
        <taxon>Microbacteriaceae</taxon>
        <taxon>Agromyces</taxon>
    </lineage>
</organism>
<evidence type="ECO:0000313" key="4">
    <source>
        <dbReference type="Proteomes" id="UP000636956"/>
    </source>
</evidence>
<keyword evidence="1" id="KW-0812">Transmembrane</keyword>
<comment type="caution">
    <text evidence="3">The sequence shown here is derived from an EMBL/GenBank/DDBJ whole genome shotgun (WGS) entry which is preliminary data.</text>
</comment>
<dbReference type="EMBL" id="BMMD01000020">
    <property type="protein sequence ID" value="GGJ89717.1"/>
    <property type="molecule type" value="Genomic_DNA"/>
</dbReference>
<dbReference type="Pfam" id="PF14360">
    <property type="entry name" value="PAP2_C"/>
    <property type="match status" value="1"/>
</dbReference>
<feature type="transmembrane region" description="Helical" evidence="1">
    <location>
        <begin position="80"/>
        <end position="100"/>
    </location>
</feature>
<accession>A0A917PSD5</accession>
<evidence type="ECO:0000313" key="3">
    <source>
        <dbReference type="EMBL" id="GGJ89717.1"/>
    </source>
</evidence>
<keyword evidence="1" id="KW-0472">Membrane</keyword>
<dbReference type="AlphaFoldDB" id="A0A917PSD5"/>
<dbReference type="InterPro" id="IPR025749">
    <property type="entry name" value="Sphingomyelin_synth-like_dom"/>
</dbReference>
<protein>
    <recommendedName>
        <fullName evidence="2">Sphingomyelin synthase-like domain-containing protein</fullName>
    </recommendedName>
</protein>
<feature type="transmembrane region" description="Helical" evidence="1">
    <location>
        <begin position="167"/>
        <end position="186"/>
    </location>
</feature>
<dbReference type="RefSeq" id="WP_188744250.1">
    <property type="nucleotide sequence ID" value="NZ_BAABFW010000014.1"/>
</dbReference>
<gene>
    <name evidence="3" type="ORF">GCM10011372_30320</name>
</gene>
<evidence type="ECO:0000259" key="2">
    <source>
        <dbReference type="Pfam" id="PF14360"/>
    </source>
</evidence>
<dbReference type="SUPFAM" id="SSF48317">
    <property type="entry name" value="Acid phosphatase/Vanadium-dependent haloperoxidase"/>
    <property type="match status" value="1"/>
</dbReference>
<dbReference type="Proteomes" id="UP000636956">
    <property type="component" value="Unassembled WGS sequence"/>
</dbReference>
<reference evidence="3" key="2">
    <citation type="submission" date="2020-09" db="EMBL/GenBank/DDBJ databases">
        <authorList>
            <person name="Sun Q."/>
            <person name="Zhou Y."/>
        </authorList>
    </citation>
    <scope>NUCLEOTIDE SEQUENCE</scope>
    <source>
        <strain evidence="3">CGMCC 1.8984</strain>
    </source>
</reference>
<keyword evidence="4" id="KW-1185">Reference proteome</keyword>
<proteinExistence type="predicted"/>
<dbReference type="Gene3D" id="1.20.144.10">
    <property type="entry name" value="Phosphatidic acid phosphatase type 2/haloperoxidase"/>
    <property type="match status" value="1"/>
</dbReference>
<feature type="transmembrane region" description="Helical" evidence="1">
    <location>
        <begin position="112"/>
        <end position="132"/>
    </location>
</feature>
<feature type="transmembrane region" description="Helical" evidence="1">
    <location>
        <begin position="45"/>
        <end position="68"/>
    </location>
</feature>
<sequence>MRAWFVSVALLAVAISATLLSDVIIQSGFPDRPRPRDLLFELLPYVGWVRYLTLIALVIGFALFLYYAVRHEPTRIPEFVAVYAVFYLLRAALAVLTPLASAQGDGPFVFPMQQYGMFPSGHAGVALVTTLLTSAVRAPWLHRIEGMLTAVICVSLLLAHGHYSIDIAGGMLLGFFVVQVWERGTLFRPLKRLMGRDPGPVSRPRSR</sequence>
<reference evidence="3" key="1">
    <citation type="journal article" date="2014" name="Int. J. Syst. Evol. Microbiol.">
        <title>Complete genome sequence of Corynebacterium casei LMG S-19264T (=DSM 44701T), isolated from a smear-ripened cheese.</title>
        <authorList>
            <consortium name="US DOE Joint Genome Institute (JGI-PGF)"/>
            <person name="Walter F."/>
            <person name="Albersmeier A."/>
            <person name="Kalinowski J."/>
            <person name="Ruckert C."/>
        </authorList>
    </citation>
    <scope>NUCLEOTIDE SEQUENCE</scope>
    <source>
        <strain evidence="3">CGMCC 1.8984</strain>
    </source>
</reference>
<name>A0A917PSD5_9MICO</name>
<dbReference type="InterPro" id="IPR036938">
    <property type="entry name" value="PAP2/HPO_sf"/>
</dbReference>